<protein>
    <recommendedName>
        <fullName evidence="2">CD-NTase-associated protein 12/Pycsar effector protein TIR domain-containing protein</fullName>
    </recommendedName>
</protein>
<dbReference type="SUPFAM" id="SSF52309">
    <property type="entry name" value="N-(deoxy)ribosyltransferase-like"/>
    <property type="match status" value="1"/>
</dbReference>
<evidence type="ECO:0000313" key="1">
    <source>
        <dbReference type="EMBL" id="MPM68247.1"/>
    </source>
</evidence>
<organism evidence="1">
    <name type="scientific">bioreactor metagenome</name>
    <dbReference type="NCBI Taxonomy" id="1076179"/>
    <lineage>
        <taxon>unclassified sequences</taxon>
        <taxon>metagenomes</taxon>
        <taxon>ecological metagenomes</taxon>
    </lineage>
</organism>
<gene>
    <name evidence="1" type="ORF">SDC9_115178</name>
</gene>
<sequence>MEKCFVIQPFDNDKFDKRFVDIFEPAILKTEFEAYRIDKDLSVRIPIDDIEKGISESSICFAEITTDNPNVWYELGFAFACNKDVVMVCSDERQGKFPFDIQHRHAITYKTSSISDFNKLGDTITRKIKAFQTKSKTVKQLNTTPVIETEGLKGHEIALLILIMENQVSSEDSISIFTLKNEMNKAGYTDIATSVGIRTLVKNGMIETFKEIDNWNNGQEYIACRLLDKGEGWILSNQDQLQFRHTKNNQADAIDNLPF</sequence>
<proteinExistence type="predicted"/>
<reference evidence="1" key="1">
    <citation type="submission" date="2019-08" db="EMBL/GenBank/DDBJ databases">
        <authorList>
            <person name="Kucharzyk K."/>
            <person name="Murdoch R.W."/>
            <person name="Higgins S."/>
            <person name="Loffler F."/>
        </authorList>
    </citation>
    <scope>NUCLEOTIDE SEQUENCE</scope>
</reference>
<dbReference type="EMBL" id="VSSQ01022151">
    <property type="protein sequence ID" value="MPM68247.1"/>
    <property type="molecule type" value="Genomic_DNA"/>
</dbReference>
<comment type="caution">
    <text evidence="1">The sequence shown here is derived from an EMBL/GenBank/DDBJ whole genome shotgun (WGS) entry which is preliminary data.</text>
</comment>
<dbReference type="AlphaFoldDB" id="A0A645BSN7"/>
<name>A0A645BSN7_9ZZZZ</name>
<dbReference type="Gene3D" id="3.40.50.450">
    <property type="match status" value="1"/>
</dbReference>
<evidence type="ECO:0008006" key="2">
    <source>
        <dbReference type="Google" id="ProtNLM"/>
    </source>
</evidence>
<accession>A0A645BSN7</accession>